<reference evidence="1 2" key="1">
    <citation type="submission" date="2019-06" db="EMBL/GenBank/DDBJ databases">
        <title>A complete genome sequence for Luteibacter pinisoli MAH-14.</title>
        <authorList>
            <person name="Baltrus D.A."/>
        </authorList>
    </citation>
    <scope>NUCLEOTIDE SEQUENCE [LARGE SCALE GENOMIC DNA]</scope>
    <source>
        <strain evidence="1 2">MAH-14</strain>
    </source>
</reference>
<evidence type="ECO:0000313" key="1">
    <source>
        <dbReference type="EMBL" id="QDE38336.1"/>
    </source>
</evidence>
<accession>A0A4Y5Z0H9</accession>
<gene>
    <name evidence="1" type="ORF">FIV34_03530</name>
</gene>
<organism evidence="1 2">
    <name type="scientific">Luteibacter pinisoli</name>
    <dbReference type="NCBI Taxonomy" id="2589080"/>
    <lineage>
        <taxon>Bacteria</taxon>
        <taxon>Pseudomonadati</taxon>
        <taxon>Pseudomonadota</taxon>
        <taxon>Gammaproteobacteria</taxon>
        <taxon>Lysobacterales</taxon>
        <taxon>Rhodanobacteraceae</taxon>
        <taxon>Luteibacter</taxon>
    </lineage>
</organism>
<name>A0A4Y5Z0H9_9GAMM</name>
<evidence type="ECO:0000313" key="2">
    <source>
        <dbReference type="Proteomes" id="UP000316093"/>
    </source>
</evidence>
<proteinExistence type="predicted"/>
<dbReference type="AlphaFoldDB" id="A0A4Y5Z0H9"/>
<dbReference type="KEGG" id="lpy:FIV34_03530"/>
<sequence>MAQAFVELVEEAVGLLALATGKRRQPDHQPAQAFLDGAEIALVTLHPLQGEVVFTLPDVVLLHAVPQGLT</sequence>
<dbReference type="EMBL" id="CP041046">
    <property type="protein sequence ID" value="QDE38336.1"/>
    <property type="molecule type" value="Genomic_DNA"/>
</dbReference>
<dbReference type="Proteomes" id="UP000316093">
    <property type="component" value="Chromosome"/>
</dbReference>
<keyword evidence="2" id="KW-1185">Reference proteome</keyword>
<protein>
    <submittedName>
        <fullName evidence="1">Uncharacterized protein</fullName>
    </submittedName>
</protein>